<sequence>MANPLLIISILLTVLAAVAGGVYMSGAADDVIKFVMEKYFKAEAKGEEKLLEKSGEGAAEGFLKDRLKKNPVVSNDELNQISSGLGDEAAKEFGKNFGKGGLGSNIGKAFD</sequence>
<evidence type="ECO:0000313" key="3">
    <source>
        <dbReference type="Proteomes" id="UP000664534"/>
    </source>
</evidence>
<keyword evidence="3" id="KW-1185">Reference proteome</keyword>
<dbReference type="AlphaFoldDB" id="A0A8H3FL70"/>
<protein>
    <submittedName>
        <fullName evidence="2">Uncharacterized protein</fullName>
    </submittedName>
</protein>
<dbReference type="OrthoDB" id="4157269at2759"/>
<feature type="signal peptide" evidence="1">
    <location>
        <begin position="1"/>
        <end position="20"/>
    </location>
</feature>
<dbReference type="Proteomes" id="UP000664534">
    <property type="component" value="Unassembled WGS sequence"/>
</dbReference>
<accession>A0A8H3FL70</accession>
<proteinExistence type="predicted"/>
<name>A0A8H3FL70_9LECA</name>
<dbReference type="EMBL" id="CAJPDT010000048">
    <property type="protein sequence ID" value="CAF9928031.1"/>
    <property type="molecule type" value="Genomic_DNA"/>
</dbReference>
<organism evidence="2 3">
    <name type="scientific">Imshaugia aleurites</name>
    <dbReference type="NCBI Taxonomy" id="172621"/>
    <lineage>
        <taxon>Eukaryota</taxon>
        <taxon>Fungi</taxon>
        <taxon>Dikarya</taxon>
        <taxon>Ascomycota</taxon>
        <taxon>Pezizomycotina</taxon>
        <taxon>Lecanoromycetes</taxon>
        <taxon>OSLEUM clade</taxon>
        <taxon>Lecanoromycetidae</taxon>
        <taxon>Lecanorales</taxon>
        <taxon>Lecanorineae</taxon>
        <taxon>Parmeliaceae</taxon>
        <taxon>Imshaugia</taxon>
    </lineage>
</organism>
<reference evidence="2" key="1">
    <citation type="submission" date="2021-03" db="EMBL/GenBank/DDBJ databases">
        <authorList>
            <person name="Tagirdzhanova G."/>
        </authorList>
    </citation>
    <scope>NUCLEOTIDE SEQUENCE</scope>
</reference>
<evidence type="ECO:0000313" key="2">
    <source>
        <dbReference type="EMBL" id="CAF9928031.1"/>
    </source>
</evidence>
<keyword evidence="1" id="KW-0732">Signal</keyword>
<evidence type="ECO:0000256" key="1">
    <source>
        <dbReference type="SAM" id="SignalP"/>
    </source>
</evidence>
<gene>
    <name evidence="2" type="ORF">IMSHALPRED_007360</name>
</gene>
<comment type="caution">
    <text evidence="2">The sequence shown here is derived from an EMBL/GenBank/DDBJ whole genome shotgun (WGS) entry which is preliminary data.</text>
</comment>
<feature type="chain" id="PRO_5034033829" evidence="1">
    <location>
        <begin position="21"/>
        <end position="111"/>
    </location>
</feature>